<accession>A0A8H9D9I2</accession>
<evidence type="ECO:0000313" key="7">
    <source>
        <dbReference type="Proteomes" id="UP000601736"/>
    </source>
</evidence>
<comment type="subcellular location">
    <subcellularLocation>
        <location evidence="1">Membrane</location>
        <topology evidence="1">Multi-pass membrane protein</topology>
    </subcellularLocation>
</comment>
<feature type="transmembrane region" description="Helical" evidence="5">
    <location>
        <begin position="148"/>
        <end position="165"/>
    </location>
</feature>
<dbReference type="AlphaFoldDB" id="A0A8H9D9I2"/>
<organism evidence="6 7">
    <name type="scientific">Nitrosomonas nitrosa</name>
    <dbReference type="NCBI Taxonomy" id="52442"/>
    <lineage>
        <taxon>Bacteria</taxon>
        <taxon>Pseudomonadati</taxon>
        <taxon>Pseudomonadota</taxon>
        <taxon>Betaproteobacteria</taxon>
        <taxon>Nitrosomonadales</taxon>
        <taxon>Nitrosomonadaceae</taxon>
        <taxon>Nitrosomonas</taxon>
    </lineage>
</organism>
<keyword evidence="4 5" id="KW-0472">Membrane</keyword>
<name>A0A8H9D9I2_9PROT</name>
<evidence type="ECO:0000256" key="2">
    <source>
        <dbReference type="ARBA" id="ARBA00022692"/>
    </source>
</evidence>
<comment type="caution">
    <text evidence="6">The sequence shown here is derived from an EMBL/GenBank/DDBJ whole genome shotgun (WGS) entry which is preliminary data.</text>
</comment>
<dbReference type="EMBL" id="CAJNAP010000004">
    <property type="protein sequence ID" value="CAE6493341.1"/>
    <property type="molecule type" value="Genomic_DNA"/>
</dbReference>
<dbReference type="RefSeq" id="WP_107789841.1">
    <property type="nucleotide sequence ID" value="NZ_CAJNAP010000004.1"/>
</dbReference>
<keyword evidence="3 5" id="KW-1133">Transmembrane helix</keyword>
<dbReference type="InterPro" id="IPR059112">
    <property type="entry name" value="CysZ/EI24"/>
</dbReference>
<sequence length="245" mass="27727">MTQILHAFLLAFRNLLHPKILWLFIWPLIAACLLWTGISYFFWIPSADWIREMISSTAISNWLDEFYLEKAITGIEGFLNVVIFIMLVVVTTLVITALFAMPALINFVAKRYFPQLDRQSGGTIMGSLVNVISATLVFIVLWGIALPFWFIGIGMIISFVAAAYLNQRVFSYDALAEHANPEELKTLLKTDKLMLWGLGLLTGVLQFVPILNFFAPTITALAFIHFELTRLKKLRAQSNQLPQIG</sequence>
<feature type="transmembrane region" description="Helical" evidence="5">
    <location>
        <begin position="20"/>
        <end position="43"/>
    </location>
</feature>
<proteinExistence type="predicted"/>
<evidence type="ECO:0000256" key="5">
    <source>
        <dbReference type="SAM" id="Phobius"/>
    </source>
</evidence>
<feature type="transmembrane region" description="Helical" evidence="5">
    <location>
        <begin position="193"/>
        <end position="226"/>
    </location>
</feature>
<feature type="transmembrane region" description="Helical" evidence="5">
    <location>
        <begin position="78"/>
        <end position="109"/>
    </location>
</feature>
<reference evidence="6" key="1">
    <citation type="submission" date="2021-02" db="EMBL/GenBank/DDBJ databases">
        <authorList>
            <person name="Han P."/>
        </authorList>
    </citation>
    <scope>NUCLEOTIDE SEQUENCE</scope>
    <source>
        <strain evidence="6">Nitrosomonas nitrosa 18-3D</strain>
    </source>
</reference>
<dbReference type="Proteomes" id="UP000601736">
    <property type="component" value="Unassembled WGS sequence"/>
</dbReference>
<evidence type="ECO:0000313" key="6">
    <source>
        <dbReference type="EMBL" id="CAE6493341.1"/>
    </source>
</evidence>
<feature type="transmembrane region" description="Helical" evidence="5">
    <location>
        <begin position="121"/>
        <end position="142"/>
    </location>
</feature>
<evidence type="ECO:0000256" key="3">
    <source>
        <dbReference type="ARBA" id="ARBA00022989"/>
    </source>
</evidence>
<keyword evidence="2 5" id="KW-0812">Transmembrane</keyword>
<dbReference type="Pfam" id="PF07264">
    <property type="entry name" value="EI24"/>
    <property type="match status" value="1"/>
</dbReference>
<protein>
    <submittedName>
        <fullName evidence="6">Etoposide-induced protein 2.4 (EI24)</fullName>
    </submittedName>
</protein>
<gene>
    <name evidence="6" type="ORF">NMYAN_120123</name>
</gene>
<evidence type="ECO:0000256" key="4">
    <source>
        <dbReference type="ARBA" id="ARBA00023136"/>
    </source>
</evidence>
<evidence type="ECO:0000256" key="1">
    <source>
        <dbReference type="ARBA" id="ARBA00004141"/>
    </source>
</evidence>